<dbReference type="Proteomes" id="UP000270342">
    <property type="component" value="Unassembled WGS sequence"/>
</dbReference>
<protein>
    <submittedName>
        <fullName evidence="1">Uncharacterized protein</fullName>
    </submittedName>
</protein>
<keyword evidence="2" id="KW-1185">Reference proteome</keyword>
<dbReference type="EMBL" id="RBZU01000004">
    <property type="protein sequence ID" value="RKP55680.1"/>
    <property type="molecule type" value="Genomic_DNA"/>
</dbReference>
<evidence type="ECO:0000313" key="1">
    <source>
        <dbReference type="EMBL" id="RKP55680.1"/>
    </source>
</evidence>
<organism evidence="1 2">
    <name type="scientific">Pararobbsia silviterrae</name>
    <dbReference type="NCBI Taxonomy" id="1792498"/>
    <lineage>
        <taxon>Bacteria</taxon>
        <taxon>Pseudomonadati</taxon>
        <taxon>Pseudomonadota</taxon>
        <taxon>Betaproteobacteria</taxon>
        <taxon>Burkholderiales</taxon>
        <taxon>Burkholderiaceae</taxon>
        <taxon>Pararobbsia</taxon>
    </lineage>
</organism>
<dbReference type="AlphaFoldDB" id="A0A494Y6X4"/>
<proteinExistence type="predicted"/>
<reference evidence="1 2" key="1">
    <citation type="submission" date="2018-10" db="EMBL/GenBank/DDBJ databases">
        <title>Robbsia sp. DHC34, isolated from soil.</title>
        <authorList>
            <person name="Gao Z.-H."/>
            <person name="Qiu L.-H."/>
        </authorList>
    </citation>
    <scope>NUCLEOTIDE SEQUENCE [LARGE SCALE GENOMIC DNA]</scope>
    <source>
        <strain evidence="1 2">DHC34</strain>
    </source>
</reference>
<comment type="caution">
    <text evidence="1">The sequence shown here is derived from an EMBL/GenBank/DDBJ whole genome shotgun (WGS) entry which is preliminary data.</text>
</comment>
<gene>
    <name evidence="1" type="ORF">D7S86_10645</name>
</gene>
<evidence type="ECO:0000313" key="2">
    <source>
        <dbReference type="Proteomes" id="UP000270342"/>
    </source>
</evidence>
<name>A0A494Y6X4_9BURK</name>
<accession>A0A494Y6X4</accession>
<sequence>MLVRDGSYAAVLEYEGDDVLVIRCHGMKWVMRREARGQWSVDAVSLDSPSRAAPKSRILSRLDRPRRIAGFLLHPGNLFHRTKAKRRA</sequence>